<feature type="compositionally biased region" description="Basic residues" evidence="5">
    <location>
        <begin position="1"/>
        <end position="11"/>
    </location>
</feature>
<evidence type="ECO:0000256" key="1">
    <source>
        <dbReference type="ARBA" id="ARBA00022723"/>
    </source>
</evidence>
<dbReference type="EMBL" id="KL197733">
    <property type="protein sequence ID" value="KDQ53625.1"/>
    <property type="molecule type" value="Genomic_DNA"/>
</dbReference>
<sequence length="322" mass="36350">MSPKKKSKSKSKSASGETYPVLSSNPSTVLSLKSYTFEEVFAELQSGSKEDRIQAARALSACCAYSTWFQAVIKSTSSSEETCVVNHLLRLLSELGTGDSIGDVEKDDKEEDDAQEVLAALYALTDVKSAEDAENDPLITTWNENAKHLRGKISISPYRIALVNQKSKGRVIYARELVHRARTIIEPDKYQRVATVRIDKTKQLMTMLGLMSLDGKKPKEVEKEKEKVTTRRVLKVKNRNCDNCGKKAENFCKKCFLAMYCCKDCQIAKWGQHKKICDSWPATSSERYLSTAIDVYQDRHPEFENLSLYEFLVEGEILPSFI</sequence>
<proteinExistence type="predicted"/>
<organism evidence="7 8">
    <name type="scientific">Jaapia argillacea MUCL 33604</name>
    <dbReference type="NCBI Taxonomy" id="933084"/>
    <lineage>
        <taxon>Eukaryota</taxon>
        <taxon>Fungi</taxon>
        <taxon>Dikarya</taxon>
        <taxon>Basidiomycota</taxon>
        <taxon>Agaricomycotina</taxon>
        <taxon>Agaricomycetes</taxon>
        <taxon>Agaricomycetidae</taxon>
        <taxon>Jaapiales</taxon>
        <taxon>Jaapiaceae</taxon>
        <taxon>Jaapia</taxon>
    </lineage>
</organism>
<evidence type="ECO:0000256" key="4">
    <source>
        <dbReference type="PROSITE-ProRule" id="PRU00134"/>
    </source>
</evidence>
<feature type="region of interest" description="Disordered" evidence="5">
    <location>
        <begin position="1"/>
        <end position="24"/>
    </location>
</feature>
<protein>
    <recommendedName>
        <fullName evidence="6">MYND-type domain-containing protein</fullName>
    </recommendedName>
</protein>
<feature type="domain" description="MYND-type" evidence="6">
    <location>
        <begin position="241"/>
        <end position="277"/>
    </location>
</feature>
<dbReference type="PROSITE" id="PS50865">
    <property type="entry name" value="ZF_MYND_2"/>
    <property type="match status" value="1"/>
</dbReference>
<dbReference type="HOGENOM" id="CLU_863469_0_0_1"/>
<keyword evidence="2 4" id="KW-0863">Zinc-finger</keyword>
<gene>
    <name evidence="7" type="ORF">JAAARDRAFT_209966</name>
</gene>
<evidence type="ECO:0000313" key="8">
    <source>
        <dbReference type="Proteomes" id="UP000027265"/>
    </source>
</evidence>
<dbReference type="PROSITE" id="PS01360">
    <property type="entry name" value="ZF_MYND_1"/>
    <property type="match status" value="1"/>
</dbReference>
<reference evidence="8" key="1">
    <citation type="journal article" date="2014" name="Proc. Natl. Acad. Sci. U.S.A.">
        <title>Extensive sampling of basidiomycete genomes demonstrates inadequacy of the white-rot/brown-rot paradigm for wood decay fungi.</title>
        <authorList>
            <person name="Riley R."/>
            <person name="Salamov A.A."/>
            <person name="Brown D.W."/>
            <person name="Nagy L.G."/>
            <person name="Floudas D."/>
            <person name="Held B.W."/>
            <person name="Levasseur A."/>
            <person name="Lombard V."/>
            <person name="Morin E."/>
            <person name="Otillar R."/>
            <person name="Lindquist E.A."/>
            <person name="Sun H."/>
            <person name="LaButti K.M."/>
            <person name="Schmutz J."/>
            <person name="Jabbour D."/>
            <person name="Luo H."/>
            <person name="Baker S.E."/>
            <person name="Pisabarro A.G."/>
            <person name="Walton J.D."/>
            <person name="Blanchette R.A."/>
            <person name="Henrissat B."/>
            <person name="Martin F."/>
            <person name="Cullen D."/>
            <person name="Hibbett D.S."/>
            <person name="Grigoriev I.V."/>
        </authorList>
    </citation>
    <scope>NUCLEOTIDE SEQUENCE [LARGE SCALE GENOMIC DNA]</scope>
    <source>
        <strain evidence="8">MUCL 33604</strain>
    </source>
</reference>
<dbReference type="AlphaFoldDB" id="A0A067PIG3"/>
<dbReference type="Pfam" id="PF01753">
    <property type="entry name" value="zf-MYND"/>
    <property type="match status" value="1"/>
</dbReference>
<dbReference type="OrthoDB" id="5282002at2759"/>
<dbReference type="InterPro" id="IPR002893">
    <property type="entry name" value="Znf_MYND"/>
</dbReference>
<keyword evidence="8" id="KW-1185">Reference proteome</keyword>
<keyword evidence="3" id="KW-0862">Zinc</keyword>
<evidence type="ECO:0000256" key="2">
    <source>
        <dbReference type="ARBA" id="ARBA00022771"/>
    </source>
</evidence>
<evidence type="ECO:0000256" key="5">
    <source>
        <dbReference type="SAM" id="MobiDB-lite"/>
    </source>
</evidence>
<dbReference type="InParanoid" id="A0A067PIG3"/>
<name>A0A067PIG3_9AGAM</name>
<keyword evidence="1" id="KW-0479">Metal-binding</keyword>
<evidence type="ECO:0000259" key="6">
    <source>
        <dbReference type="PROSITE" id="PS50865"/>
    </source>
</evidence>
<dbReference type="Gene3D" id="6.10.140.2220">
    <property type="match status" value="1"/>
</dbReference>
<evidence type="ECO:0000256" key="3">
    <source>
        <dbReference type="ARBA" id="ARBA00022833"/>
    </source>
</evidence>
<dbReference type="SUPFAM" id="SSF144232">
    <property type="entry name" value="HIT/MYND zinc finger-like"/>
    <property type="match status" value="1"/>
</dbReference>
<dbReference type="Proteomes" id="UP000027265">
    <property type="component" value="Unassembled WGS sequence"/>
</dbReference>
<accession>A0A067PIG3</accession>
<dbReference type="GO" id="GO:0008270">
    <property type="term" value="F:zinc ion binding"/>
    <property type="evidence" value="ECO:0007669"/>
    <property type="project" value="UniProtKB-KW"/>
</dbReference>
<evidence type="ECO:0000313" key="7">
    <source>
        <dbReference type="EMBL" id="KDQ53625.1"/>
    </source>
</evidence>